<reference evidence="2 3" key="1">
    <citation type="submission" date="2019-03" db="EMBL/GenBank/DDBJ databases">
        <title>Rhodobacteraceae bacterium SM1902, a new member of the family Rhodobacteraceae isolated from Yantai.</title>
        <authorList>
            <person name="Sun Y."/>
        </authorList>
    </citation>
    <scope>NUCLEOTIDE SEQUENCE [LARGE SCALE GENOMIC DNA]</scope>
    <source>
        <strain evidence="2 3">SM1902</strain>
    </source>
</reference>
<sequence>MQSITRNEQREGSLFGSKALTGWLTSVARYTTAYSALVVRLGEVETLLKMARGFERKNAAQYAQEINALCRGAIVLLSSHIEGYTKEVGELTLARIYEKSVCRSKVSNIVSYHASRDIISEIKDTSDAEKLALKIVTFVERDLSIWEQIGPHPEPISEERFNKSFSSPSFQKIASYINRFGYSSFKRDLNTKMQGDYLPARNLIDHIVDVRNKIAHGDPILSKTPTDLLETIPMVKKFCRTTDDLFADWCKTNICNIR</sequence>
<dbReference type="InterPro" id="IPR041519">
    <property type="entry name" value="HEPN_RiboL-PSP"/>
</dbReference>
<protein>
    <recommendedName>
        <fullName evidence="1">RiboL-PSP-HEPN domain-containing protein</fullName>
    </recommendedName>
</protein>
<evidence type="ECO:0000313" key="2">
    <source>
        <dbReference type="EMBL" id="TDL84384.1"/>
    </source>
</evidence>
<dbReference type="OrthoDB" id="8479494at2"/>
<dbReference type="AlphaFoldDB" id="A0A4R6AM72"/>
<proteinExistence type="predicted"/>
<dbReference type="Pfam" id="PF18735">
    <property type="entry name" value="HEPN_RiboL-PSP"/>
    <property type="match status" value="1"/>
</dbReference>
<dbReference type="EMBL" id="SMZO01000072">
    <property type="protein sequence ID" value="TDL84384.1"/>
    <property type="molecule type" value="Genomic_DNA"/>
</dbReference>
<accession>A0A4R6AM72</accession>
<dbReference type="RefSeq" id="WP_133344305.1">
    <property type="nucleotide sequence ID" value="NZ_SMZO01000072.1"/>
</dbReference>
<organism evidence="2 3">
    <name type="scientific">Meridianimarinicoccus aquatilis</name>
    <dbReference type="NCBI Taxonomy" id="2552766"/>
    <lineage>
        <taxon>Bacteria</taxon>
        <taxon>Pseudomonadati</taxon>
        <taxon>Pseudomonadota</taxon>
        <taxon>Alphaproteobacteria</taxon>
        <taxon>Rhodobacterales</taxon>
        <taxon>Paracoccaceae</taxon>
        <taxon>Meridianimarinicoccus</taxon>
    </lineage>
</organism>
<dbReference type="Proteomes" id="UP000294562">
    <property type="component" value="Unassembled WGS sequence"/>
</dbReference>
<evidence type="ECO:0000259" key="1">
    <source>
        <dbReference type="Pfam" id="PF18735"/>
    </source>
</evidence>
<evidence type="ECO:0000313" key="3">
    <source>
        <dbReference type="Proteomes" id="UP000294562"/>
    </source>
</evidence>
<gene>
    <name evidence="2" type="ORF">E2L05_18445</name>
</gene>
<name>A0A4R6AM72_9RHOB</name>
<keyword evidence="3" id="KW-1185">Reference proteome</keyword>
<feature type="domain" description="RiboL-PSP-HEPN" evidence="1">
    <location>
        <begin position="62"/>
        <end position="247"/>
    </location>
</feature>
<comment type="caution">
    <text evidence="2">The sequence shown here is derived from an EMBL/GenBank/DDBJ whole genome shotgun (WGS) entry which is preliminary data.</text>
</comment>